<dbReference type="AlphaFoldDB" id="A0A1I1MIH6"/>
<dbReference type="RefSeq" id="WP_092848122.1">
    <property type="nucleotide sequence ID" value="NZ_FOMI01000001.1"/>
</dbReference>
<dbReference type="GO" id="GO:0003677">
    <property type="term" value="F:DNA binding"/>
    <property type="evidence" value="ECO:0007669"/>
    <property type="project" value="UniProtKB-KW"/>
</dbReference>
<protein>
    <submittedName>
        <fullName evidence="1">Predicted DNA-binding protein, MmcQ/YjbR family</fullName>
    </submittedName>
</protein>
<dbReference type="Pfam" id="PF04237">
    <property type="entry name" value="YjbR"/>
    <property type="match status" value="1"/>
</dbReference>
<evidence type="ECO:0000313" key="1">
    <source>
        <dbReference type="EMBL" id="SFC85201.1"/>
    </source>
</evidence>
<name>A0A1I1MIH6_9FLAO</name>
<dbReference type="OrthoDB" id="9789813at2"/>
<dbReference type="EMBL" id="FOMI01000001">
    <property type="protein sequence ID" value="SFC85201.1"/>
    <property type="molecule type" value="Genomic_DNA"/>
</dbReference>
<dbReference type="Gene3D" id="3.90.1150.30">
    <property type="match status" value="1"/>
</dbReference>
<keyword evidence="1" id="KW-0238">DNA-binding</keyword>
<reference evidence="2" key="1">
    <citation type="submission" date="2016-10" db="EMBL/GenBank/DDBJ databases">
        <authorList>
            <person name="Varghese N."/>
            <person name="Submissions S."/>
        </authorList>
    </citation>
    <scope>NUCLEOTIDE SEQUENCE [LARGE SCALE GENOMIC DNA]</scope>
    <source>
        <strain evidence="2">DSM 25730</strain>
    </source>
</reference>
<dbReference type="Proteomes" id="UP000199439">
    <property type="component" value="Unassembled WGS sequence"/>
</dbReference>
<dbReference type="InterPro" id="IPR007351">
    <property type="entry name" value="YjbR"/>
</dbReference>
<dbReference type="InterPro" id="IPR058532">
    <property type="entry name" value="YjbR/MT2646/Rv2570-like"/>
</dbReference>
<dbReference type="STRING" id="870482.SAMN04487987_101290"/>
<proteinExistence type="predicted"/>
<evidence type="ECO:0000313" key="2">
    <source>
        <dbReference type="Proteomes" id="UP000199439"/>
    </source>
</evidence>
<dbReference type="InterPro" id="IPR038056">
    <property type="entry name" value="YjbR-like_sf"/>
</dbReference>
<dbReference type="SUPFAM" id="SSF142906">
    <property type="entry name" value="YjbR-like"/>
    <property type="match status" value="1"/>
</dbReference>
<sequence length="121" mass="14160">MNIEQIRDYCLAKKGTIEDFPFDEDTLVFKVLGKMFALVSLKKWEAGETTINLKADPEYSEELRADYNSIRPGFHMSKKHWNTLYLHEGELQPKLILELIDHSYAMVIKGMTKKMRETFLS</sequence>
<accession>A0A1I1MIH6</accession>
<gene>
    <name evidence="1" type="ORF">SAMN04487987_101290</name>
</gene>
<organism evidence="1 2">
    <name type="scientific">Algibacter pectinivorans</name>
    <dbReference type="NCBI Taxonomy" id="870482"/>
    <lineage>
        <taxon>Bacteria</taxon>
        <taxon>Pseudomonadati</taxon>
        <taxon>Bacteroidota</taxon>
        <taxon>Flavobacteriia</taxon>
        <taxon>Flavobacteriales</taxon>
        <taxon>Flavobacteriaceae</taxon>
        <taxon>Algibacter</taxon>
    </lineage>
</organism>
<keyword evidence="2" id="KW-1185">Reference proteome</keyword>
<dbReference type="PANTHER" id="PTHR35145">
    <property type="entry name" value="CYTOPLASMIC PROTEIN-RELATED"/>
    <property type="match status" value="1"/>
</dbReference>
<dbReference type="PANTHER" id="PTHR35145:SF1">
    <property type="entry name" value="CYTOPLASMIC PROTEIN"/>
    <property type="match status" value="1"/>
</dbReference>